<dbReference type="EMBL" id="CM000136">
    <property type="protein sequence ID" value="EAY79758.1"/>
    <property type="molecule type" value="Genomic_DNA"/>
</dbReference>
<organism evidence="2 3">
    <name type="scientific">Oryza sativa subsp. indica</name>
    <name type="common">Rice</name>
    <dbReference type="NCBI Taxonomy" id="39946"/>
    <lineage>
        <taxon>Eukaryota</taxon>
        <taxon>Viridiplantae</taxon>
        <taxon>Streptophyta</taxon>
        <taxon>Embryophyta</taxon>
        <taxon>Tracheophyta</taxon>
        <taxon>Spermatophyta</taxon>
        <taxon>Magnoliopsida</taxon>
        <taxon>Liliopsida</taxon>
        <taxon>Poales</taxon>
        <taxon>Poaceae</taxon>
        <taxon>BOP clade</taxon>
        <taxon>Oryzoideae</taxon>
        <taxon>Oryzeae</taxon>
        <taxon>Oryzinae</taxon>
        <taxon>Oryza</taxon>
        <taxon>Oryza sativa</taxon>
    </lineage>
</organism>
<dbReference type="HOGENOM" id="CLU_2175174_0_0_1"/>
<evidence type="ECO:0000313" key="2">
    <source>
        <dbReference type="EMBL" id="EAY79758.1"/>
    </source>
</evidence>
<dbReference type="AlphaFoldDB" id="A2ZAX4"/>
<feature type="region of interest" description="Disordered" evidence="1">
    <location>
        <begin position="29"/>
        <end position="64"/>
    </location>
</feature>
<proteinExistence type="predicted"/>
<dbReference type="Gramene" id="BGIOSGA034702-TA">
    <property type="protein sequence ID" value="BGIOSGA034702-PA"/>
    <property type="gene ID" value="BGIOSGA034702"/>
</dbReference>
<dbReference type="Proteomes" id="UP000007015">
    <property type="component" value="Chromosome 11"/>
</dbReference>
<evidence type="ECO:0000313" key="3">
    <source>
        <dbReference type="Proteomes" id="UP000007015"/>
    </source>
</evidence>
<reference evidence="2 3" key="1">
    <citation type="journal article" date="2005" name="PLoS Biol.">
        <title>The genomes of Oryza sativa: a history of duplications.</title>
        <authorList>
            <person name="Yu J."/>
            <person name="Wang J."/>
            <person name="Lin W."/>
            <person name="Li S."/>
            <person name="Li H."/>
            <person name="Zhou J."/>
            <person name="Ni P."/>
            <person name="Dong W."/>
            <person name="Hu S."/>
            <person name="Zeng C."/>
            <person name="Zhang J."/>
            <person name="Zhang Y."/>
            <person name="Li R."/>
            <person name="Xu Z."/>
            <person name="Li S."/>
            <person name="Li X."/>
            <person name="Zheng H."/>
            <person name="Cong L."/>
            <person name="Lin L."/>
            <person name="Yin J."/>
            <person name="Geng J."/>
            <person name="Li G."/>
            <person name="Shi J."/>
            <person name="Liu J."/>
            <person name="Lv H."/>
            <person name="Li J."/>
            <person name="Wang J."/>
            <person name="Deng Y."/>
            <person name="Ran L."/>
            <person name="Shi X."/>
            <person name="Wang X."/>
            <person name="Wu Q."/>
            <person name="Li C."/>
            <person name="Ren X."/>
            <person name="Wang J."/>
            <person name="Wang X."/>
            <person name="Li D."/>
            <person name="Liu D."/>
            <person name="Zhang X."/>
            <person name="Ji Z."/>
            <person name="Zhao W."/>
            <person name="Sun Y."/>
            <person name="Zhang Z."/>
            <person name="Bao J."/>
            <person name="Han Y."/>
            <person name="Dong L."/>
            <person name="Ji J."/>
            <person name="Chen P."/>
            <person name="Wu S."/>
            <person name="Liu J."/>
            <person name="Xiao Y."/>
            <person name="Bu D."/>
            <person name="Tan J."/>
            <person name="Yang L."/>
            <person name="Ye C."/>
            <person name="Zhang J."/>
            <person name="Xu J."/>
            <person name="Zhou Y."/>
            <person name="Yu Y."/>
            <person name="Zhang B."/>
            <person name="Zhuang S."/>
            <person name="Wei H."/>
            <person name="Liu B."/>
            <person name="Lei M."/>
            <person name="Yu H."/>
            <person name="Li Y."/>
            <person name="Xu H."/>
            <person name="Wei S."/>
            <person name="He X."/>
            <person name="Fang L."/>
            <person name="Zhang Z."/>
            <person name="Zhang Y."/>
            <person name="Huang X."/>
            <person name="Su Z."/>
            <person name="Tong W."/>
            <person name="Li J."/>
            <person name="Tong Z."/>
            <person name="Li S."/>
            <person name="Ye J."/>
            <person name="Wang L."/>
            <person name="Fang L."/>
            <person name="Lei T."/>
            <person name="Chen C."/>
            <person name="Chen H."/>
            <person name="Xu Z."/>
            <person name="Li H."/>
            <person name="Huang H."/>
            <person name="Zhang F."/>
            <person name="Xu H."/>
            <person name="Li N."/>
            <person name="Zhao C."/>
            <person name="Li S."/>
            <person name="Dong L."/>
            <person name="Huang Y."/>
            <person name="Li L."/>
            <person name="Xi Y."/>
            <person name="Qi Q."/>
            <person name="Li W."/>
            <person name="Zhang B."/>
            <person name="Hu W."/>
            <person name="Zhang Y."/>
            <person name="Tian X."/>
            <person name="Jiao Y."/>
            <person name="Liang X."/>
            <person name="Jin J."/>
            <person name="Gao L."/>
            <person name="Zheng W."/>
            <person name="Hao B."/>
            <person name="Liu S."/>
            <person name="Wang W."/>
            <person name="Yuan L."/>
            <person name="Cao M."/>
            <person name="McDermott J."/>
            <person name="Samudrala R."/>
            <person name="Wang J."/>
            <person name="Wong G.K."/>
            <person name="Yang H."/>
        </authorList>
    </citation>
    <scope>NUCLEOTIDE SEQUENCE [LARGE SCALE GENOMIC DNA]</scope>
    <source>
        <strain evidence="3">cv. 93-11</strain>
    </source>
</reference>
<accession>A2ZAX4</accession>
<keyword evidence="3" id="KW-1185">Reference proteome</keyword>
<protein>
    <submittedName>
        <fullName evidence="2">Uncharacterized protein</fullName>
    </submittedName>
</protein>
<evidence type="ECO:0000256" key="1">
    <source>
        <dbReference type="SAM" id="MobiDB-lite"/>
    </source>
</evidence>
<gene>
    <name evidence="2" type="ORF">OsI_34914</name>
</gene>
<name>A2ZAX4_ORYSI</name>
<sequence>MAATTADPAVEEGRWEARLHPMRTWRAVGDASGDTEEDVVREVPPPYPIHGGHHRMPPSSLPATPALCLPPPRFLYPRHAAPPNRWQPPKAPHCRPHHQMPLLRFRKHNW</sequence>